<dbReference type="InterPro" id="IPR022472">
    <property type="entry name" value="VPLPA-CTERM"/>
</dbReference>
<feature type="chain" id="PRO_5006062000" evidence="2">
    <location>
        <begin position="22"/>
        <end position="212"/>
    </location>
</feature>
<evidence type="ECO:0000256" key="1">
    <source>
        <dbReference type="SAM" id="Phobius"/>
    </source>
</evidence>
<evidence type="ECO:0000313" key="3">
    <source>
        <dbReference type="EMBL" id="CUH59574.1"/>
    </source>
</evidence>
<protein>
    <submittedName>
        <fullName evidence="3">VPLPA-CTERM protein sorting domain protein</fullName>
    </submittedName>
</protein>
<keyword evidence="2" id="KW-0732">Signal</keyword>
<feature type="signal peptide" evidence="2">
    <location>
        <begin position="1"/>
        <end position="21"/>
    </location>
</feature>
<keyword evidence="1" id="KW-0472">Membrane</keyword>
<dbReference type="NCBIfam" id="NF033208">
    <property type="entry name" value="choice_anch_E"/>
    <property type="match status" value="1"/>
</dbReference>
<dbReference type="NCBIfam" id="TIGR03370">
    <property type="entry name" value="VPLPA-CTERM"/>
    <property type="match status" value="1"/>
</dbReference>
<sequence length="212" mass="22650">MKHLILPTALALSLFAEGAEAGTITYTDTSHGDRSTVSVPRFDPALGFLTMVEYRMTGRTSSIDATDNYPLSASASARVTIDFLRQTKSDSDYAFEECSYATYSSSFGWECQSNFQASASAFAEISEVLSLEQGDNLPLRFNGTDVLTGTVNGYFNRRFGGISSTLSITYTFADAPPGPLPAAYAALPLPASAPLLLAGLGGIAVLRRRKSK</sequence>
<keyword evidence="1" id="KW-0812">Transmembrane</keyword>
<gene>
    <name evidence="3" type="ORF">THS5294_00860</name>
</gene>
<reference evidence="3 4" key="1">
    <citation type="submission" date="2015-09" db="EMBL/GenBank/DDBJ databases">
        <authorList>
            <consortium name="Swine Surveillance"/>
        </authorList>
    </citation>
    <scope>NUCLEOTIDE SEQUENCE [LARGE SCALE GENOMIC DNA]</scope>
    <source>
        <strain evidence="3 4">CECT 5294</strain>
    </source>
</reference>
<keyword evidence="1" id="KW-1133">Transmembrane helix</keyword>
<evidence type="ECO:0000313" key="4">
    <source>
        <dbReference type="Proteomes" id="UP000051298"/>
    </source>
</evidence>
<dbReference type="Proteomes" id="UP000051298">
    <property type="component" value="Unassembled WGS sequence"/>
</dbReference>
<accession>A0A0P1EWX9</accession>
<dbReference type="EMBL" id="CYRX01000010">
    <property type="protein sequence ID" value="CUH59574.1"/>
    <property type="molecule type" value="Genomic_DNA"/>
</dbReference>
<organism evidence="3 4">
    <name type="scientific">Thalassobacter stenotrophicus</name>
    <dbReference type="NCBI Taxonomy" id="266809"/>
    <lineage>
        <taxon>Bacteria</taxon>
        <taxon>Pseudomonadati</taxon>
        <taxon>Pseudomonadota</taxon>
        <taxon>Alphaproteobacteria</taxon>
        <taxon>Rhodobacterales</taxon>
        <taxon>Roseobacteraceae</taxon>
        <taxon>Thalassobacter</taxon>
    </lineage>
</organism>
<dbReference type="AlphaFoldDB" id="A0A0P1EWX9"/>
<dbReference type="RefSeq" id="WP_058122741.1">
    <property type="nucleotide sequence ID" value="NZ_CYRX01000010.1"/>
</dbReference>
<name>A0A0P1EWX9_9RHOB</name>
<proteinExistence type="predicted"/>
<feature type="transmembrane region" description="Helical" evidence="1">
    <location>
        <begin position="182"/>
        <end position="206"/>
    </location>
</feature>
<evidence type="ECO:0000256" key="2">
    <source>
        <dbReference type="SAM" id="SignalP"/>
    </source>
</evidence>